<dbReference type="Proteomes" id="UP001642484">
    <property type="component" value="Unassembled WGS sequence"/>
</dbReference>
<evidence type="ECO:0000313" key="2">
    <source>
        <dbReference type="Proteomes" id="UP001642484"/>
    </source>
</evidence>
<keyword evidence="2" id="KW-1185">Reference proteome</keyword>
<organism evidence="1 2">
    <name type="scientific">Durusdinium trenchii</name>
    <dbReference type="NCBI Taxonomy" id="1381693"/>
    <lineage>
        <taxon>Eukaryota</taxon>
        <taxon>Sar</taxon>
        <taxon>Alveolata</taxon>
        <taxon>Dinophyceae</taxon>
        <taxon>Suessiales</taxon>
        <taxon>Symbiodiniaceae</taxon>
        <taxon>Durusdinium</taxon>
    </lineage>
</organism>
<evidence type="ECO:0008006" key="3">
    <source>
        <dbReference type="Google" id="ProtNLM"/>
    </source>
</evidence>
<protein>
    <recommendedName>
        <fullName evidence="3">PDZ domain-containing protein</fullName>
    </recommendedName>
</protein>
<gene>
    <name evidence="1" type="ORF">CCMP2556_LOCUS14796</name>
</gene>
<name>A0ABP0K719_9DINO</name>
<dbReference type="EMBL" id="CAXAMN010007668">
    <property type="protein sequence ID" value="CAK9022354.1"/>
    <property type="molecule type" value="Genomic_DNA"/>
</dbReference>
<proteinExistence type="predicted"/>
<sequence length="245" mass="27261">MFFLCCCEKGESTGMDAVHTMPAINDTEKHEIVENTLEMNDKKGSFTVNVRLPEMYLRHLGVELDDVDDRGPMLMTITSGVIDTFNTENPTKAMKPFDCITAVNGKTGDKKLLLETLKAAMKSSEKSLHLTLARPTPYKIILEKSSLRLGAQLNYKPSSRGSRSCKNFLPCPMSFEMIAPGWMGTQNEQGRKLAGSTAWCLELCQREHYLWDMFDSAACCVVLFPSVALLLLSSVLLPDEGSQLH</sequence>
<comment type="caution">
    <text evidence="1">The sequence shown here is derived from an EMBL/GenBank/DDBJ whole genome shotgun (WGS) entry which is preliminary data.</text>
</comment>
<reference evidence="1 2" key="1">
    <citation type="submission" date="2024-02" db="EMBL/GenBank/DDBJ databases">
        <authorList>
            <person name="Chen Y."/>
            <person name="Shah S."/>
            <person name="Dougan E. K."/>
            <person name="Thang M."/>
            <person name="Chan C."/>
        </authorList>
    </citation>
    <scope>NUCLEOTIDE SEQUENCE [LARGE SCALE GENOMIC DNA]</scope>
</reference>
<evidence type="ECO:0000313" key="1">
    <source>
        <dbReference type="EMBL" id="CAK9022354.1"/>
    </source>
</evidence>
<accession>A0ABP0K719</accession>